<keyword evidence="2" id="KW-1185">Reference proteome</keyword>
<dbReference type="AlphaFoldDB" id="A0AAV7U9K0"/>
<evidence type="ECO:0000313" key="2">
    <source>
        <dbReference type="Proteomes" id="UP001066276"/>
    </source>
</evidence>
<reference evidence="1" key="1">
    <citation type="journal article" date="2022" name="bioRxiv">
        <title>Sequencing and chromosome-scale assembly of the giantPleurodeles waltlgenome.</title>
        <authorList>
            <person name="Brown T."/>
            <person name="Elewa A."/>
            <person name="Iarovenko S."/>
            <person name="Subramanian E."/>
            <person name="Araus A.J."/>
            <person name="Petzold A."/>
            <person name="Susuki M."/>
            <person name="Suzuki K.-i.T."/>
            <person name="Hayashi T."/>
            <person name="Toyoda A."/>
            <person name="Oliveira C."/>
            <person name="Osipova E."/>
            <person name="Leigh N.D."/>
            <person name="Simon A."/>
            <person name="Yun M.H."/>
        </authorList>
    </citation>
    <scope>NUCLEOTIDE SEQUENCE</scope>
    <source>
        <strain evidence="1">20211129_DDA</strain>
        <tissue evidence="1">Liver</tissue>
    </source>
</reference>
<proteinExistence type="predicted"/>
<dbReference type="Proteomes" id="UP001066276">
    <property type="component" value="Chromosome 3_1"/>
</dbReference>
<evidence type="ECO:0000313" key="1">
    <source>
        <dbReference type="EMBL" id="KAJ1185570.1"/>
    </source>
</evidence>
<comment type="caution">
    <text evidence="1">The sequence shown here is derived from an EMBL/GenBank/DDBJ whole genome shotgun (WGS) entry which is preliminary data.</text>
</comment>
<accession>A0AAV7U9K0</accession>
<sequence length="117" mass="12866">MKATSGAAVASRRVWNIVGKSEVVGPKWGHICHWASADDGTWGFGLSFLQQRSGGLRFIQKETRKIRKSLAALVPTAQPGASPTPFPGLAVPDHRVPRQCACPNTRHRIRIPPGWRY</sequence>
<organism evidence="1 2">
    <name type="scientific">Pleurodeles waltl</name>
    <name type="common">Iberian ribbed newt</name>
    <dbReference type="NCBI Taxonomy" id="8319"/>
    <lineage>
        <taxon>Eukaryota</taxon>
        <taxon>Metazoa</taxon>
        <taxon>Chordata</taxon>
        <taxon>Craniata</taxon>
        <taxon>Vertebrata</taxon>
        <taxon>Euteleostomi</taxon>
        <taxon>Amphibia</taxon>
        <taxon>Batrachia</taxon>
        <taxon>Caudata</taxon>
        <taxon>Salamandroidea</taxon>
        <taxon>Salamandridae</taxon>
        <taxon>Pleurodelinae</taxon>
        <taxon>Pleurodeles</taxon>
    </lineage>
</organism>
<dbReference type="EMBL" id="JANPWB010000005">
    <property type="protein sequence ID" value="KAJ1185570.1"/>
    <property type="molecule type" value="Genomic_DNA"/>
</dbReference>
<name>A0AAV7U9K0_PLEWA</name>
<protein>
    <submittedName>
        <fullName evidence="1">Uncharacterized protein</fullName>
    </submittedName>
</protein>
<gene>
    <name evidence="1" type="ORF">NDU88_002362</name>
</gene>